<dbReference type="InterPro" id="IPR046791">
    <property type="entry name" value="Polycystin_dom"/>
</dbReference>
<evidence type="ECO:0000256" key="7">
    <source>
        <dbReference type="SAM" id="Phobius"/>
    </source>
</evidence>
<dbReference type="PANTHER" id="PTHR10877:SF183">
    <property type="entry name" value="AT14535P-RELATED"/>
    <property type="match status" value="1"/>
</dbReference>
<feature type="compositionally biased region" description="Gly residues" evidence="6">
    <location>
        <begin position="1429"/>
        <end position="1439"/>
    </location>
</feature>
<comment type="similarity">
    <text evidence="2">Belongs to the polycystin family.</text>
</comment>
<evidence type="ECO:0000259" key="8">
    <source>
        <dbReference type="SMART" id="SM00978"/>
    </source>
</evidence>
<dbReference type="SUPFAM" id="SSF54427">
    <property type="entry name" value="NTF2-like"/>
    <property type="match status" value="1"/>
</dbReference>
<feature type="domain" description="Tim44-like" evidence="8">
    <location>
        <begin position="54"/>
        <end position="210"/>
    </location>
</feature>
<feature type="transmembrane region" description="Helical" evidence="7">
    <location>
        <begin position="1152"/>
        <end position="1173"/>
    </location>
</feature>
<accession>A0A0M0JHQ6</accession>
<comment type="caution">
    <text evidence="9">The sequence shown here is derived from an EMBL/GenBank/DDBJ whole genome shotgun (WGS) entry which is preliminary data.</text>
</comment>
<evidence type="ECO:0000256" key="6">
    <source>
        <dbReference type="SAM" id="MobiDB-lite"/>
    </source>
</evidence>
<feature type="transmembrane region" description="Helical" evidence="7">
    <location>
        <begin position="1180"/>
        <end position="1201"/>
    </location>
</feature>
<dbReference type="Pfam" id="PF04280">
    <property type="entry name" value="Tim44"/>
    <property type="match status" value="1"/>
</dbReference>
<proteinExistence type="inferred from homology"/>
<evidence type="ECO:0000313" key="9">
    <source>
        <dbReference type="EMBL" id="KOO26131.1"/>
    </source>
</evidence>
<feature type="transmembrane region" description="Helical" evidence="7">
    <location>
        <begin position="1028"/>
        <end position="1047"/>
    </location>
</feature>
<dbReference type="GO" id="GO:0016020">
    <property type="term" value="C:membrane"/>
    <property type="evidence" value="ECO:0007669"/>
    <property type="project" value="UniProtKB-SubCell"/>
</dbReference>
<dbReference type="InterPro" id="IPR013122">
    <property type="entry name" value="PKD1_2_channel"/>
</dbReference>
<evidence type="ECO:0000256" key="2">
    <source>
        <dbReference type="ARBA" id="ARBA00007200"/>
    </source>
</evidence>
<feature type="transmembrane region" description="Helical" evidence="7">
    <location>
        <begin position="989"/>
        <end position="1008"/>
    </location>
</feature>
<dbReference type="Pfam" id="PF08016">
    <property type="entry name" value="PKD_channel"/>
    <property type="match status" value="1"/>
</dbReference>
<dbReference type="SMART" id="SM00978">
    <property type="entry name" value="Tim44"/>
    <property type="match status" value="1"/>
</dbReference>
<feature type="compositionally biased region" description="Low complexity" evidence="6">
    <location>
        <begin position="1442"/>
        <end position="1455"/>
    </location>
</feature>
<feature type="region of interest" description="Disordered" evidence="6">
    <location>
        <begin position="1406"/>
        <end position="1485"/>
    </location>
</feature>
<feature type="compositionally biased region" description="Low complexity" evidence="6">
    <location>
        <begin position="464"/>
        <end position="474"/>
    </location>
</feature>
<comment type="subcellular location">
    <subcellularLocation>
        <location evidence="1">Membrane</location>
        <topology evidence="1">Multi-pass membrane protein</topology>
    </subcellularLocation>
</comment>
<feature type="compositionally biased region" description="Basic and acidic residues" evidence="6">
    <location>
        <begin position="1406"/>
        <end position="1421"/>
    </location>
</feature>
<evidence type="ECO:0000313" key="10">
    <source>
        <dbReference type="Proteomes" id="UP000037460"/>
    </source>
</evidence>
<dbReference type="Gene3D" id="3.10.450.240">
    <property type="match status" value="1"/>
</dbReference>
<dbReference type="InterPro" id="IPR051223">
    <property type="entry name" value="Polycystin"/>
</dbReference>
<dbReference type="InterPro" id="IPR007379">
    <property type="entry name" value="Tim44-like_dom"/>
</dbReference>
<dbReference type="Pfam" id="PF20519">
    <property type="entry name" value="Polycystin_dom"/>
    <property type="match status" value="2"/>
</dbReference>
<sequence>MFRVLREQRRWLAASPGGAFELGTVLERYKPADSYYRGWLSFSSSTLAVVKLRSVRQLSNPHELQEVGFTVPTFKEEAAEIYAGVGAALAAADEAKLRQLTTPSCFATMAASLRERPAGQRHKWTTLDVATSVVQVRIGHNASLPERQFAQVTCSLDAKLVWTISDKKGARIGGLGSKDAPHQTLDWWVFERCIASPPEPPRWRLKERIALPKREEKGRAGSTTILDMLNTVPFISLSGELAISPETEDHSLGLRLSDPRADCAPRSVIGRLFSTYDLSLSPGLTGSYGTARYAVPQAARLKHHMCGWLRDMMPSHPSRHYFGFKEIVHCIEPLDQTLALLGPNVRIIRSFRRNVAKQLNSAFWKTIKGASTLLQRHTAEMFRATSSYPNVFDLPLEEFSVAKFNELLSFLDIGGCKFTRVLHANDGARGDGYAGPGEGATRGLLDGVCSMRSPSSISPPPRSPSTLTPLAAAAPTPSLLPPPLPPIHRLGPLAPVRGSTTILDMLNAVPFVSLSGELTISPEPSDPLELGCSSRSVLGRLFSTYQLSISEHVRGAFGQSRYAVPQTGRLKQHMCGWLRDMMPSTPSRHYVGFKDLVGCLGPLNQTLALFGPKLRILRSFRRNVGNQVSSIARSIGRYRRDQQDVTNRTSHAPQPLAEREFLQQQTAHMFEATSSYPNVFDLPLEEFSVAKFNELLSFLDIGGCKFTRARAAEEQQAAISGKAAKVAKAGSTQPGVQTQGLHMPVVDLRLEHFVPERVKRCYRALRKSAPRPTQVRLVANICFISIFTWWLANSRDSDFSFAYRKLVRKKFIDTEFHVEDTEVLQTFNDVVSTRAVYQFLQGPFLDGLFGEQVSRATGSFDVGWVNTQSRLVGAPRLRQIRVATNSCRIDLLAYLVPTGGYIADLPARALHAEEFISQLQTDGFLSAAETRCLVVDFALYNAQINSFCVVRLTFEFLETGGVLPSSSFRVARLLPYEGEYGPMQEMADALMIAYMTCLLAACLRHMWYHAGHNPIAWIRYVLNDGWKVHDWAIICIFWAILSIRYRVRSIMQSFGQLAPFEPNTHYPQLIEAADIFDYDTTLLSIETLLVYALIFREIEQIPYIRRTARAMARARQDMAGFLLVTLIFILAFAMAFHLAFGKDRREFRTVSHSMITLVRFIMGDIDVGPLLLLNRDLAMVLIGLFVFVVYLNILNMAVAILQGCFQQTPSDDALAEEFLHRLKERLSWKNFRRFQELSSKARQALHNVQISDFAGRRGTSERAGSPNRVEAKGAYEIVNGQLREVKNAAAAAGAAVAVGAAGSYSSASGTGTEGASAKNLATGGAQFSNPLVEAVEAYNKIAEMAEPKAVSETRMLTHSLKLLYLRLSDEHATLANDVDTVRSAIETLRDENFALAHAMRAKGIHFDPDDPLRELSPEHARFSPSPTGGENGGETGGPGQDAPAGGMTMAGAAANRHGHHHREEAPSRRRKSKHSTTVVAVEKKT</sequence>
<evidence type="ECO:0000256" key="5">
    <source>
        <dbReference type="ARBA" id="ARBA00023136"/>
    </source>
</evidence>
<dbReference type="OrthoDB" id="444119at2759"/>
<keyword evidence="3 7" id="KW-0812">Transmembrane</keyword>
<dbReference type="Proteomes" id="UP000037460">
    <property type="component" value="Unassembled WGS sequence"/>
</dbReference>
<gene>
    <name evidence="9" type="ORF">Ctob_001345</name>
</gene>
<feature type="transmembrane region" description="Helical" evidence="7">
    <location>
        <begin position="1119"/>
        <end position="1140"/>
    </location>
</feature>
<evidence type="ECO:0000256" key="1">
    <source>
        <dbReference type="ARBA" id="ARBA00004141"/>
    </source>
</evidence>
<dbReference type="InterPro" id="IPR032710">
    <property type="entry name" value="NTF2-like_dom_sf"/>
</dbReference>
<dbReference type="EMBL" id="JWZX01002887">
    <property type="protein sequence ID" value="KOO26131.1"/>
    <property type="molecule type" value="Genomic_DNA"/>
</dbReference>
<feature type="transmembrane region" description="Helical" evidence="7">
    <location>
        <begin position="775"/>
        <end position="792"/>
    </location>
</feature>
<dbReference type="Gene3D" id="1.10.287.70">
    <property type="match status" value="1"/>
</dbReference>
<reference evidence="10" key="1">
    <citation type="journal article" date="2015" name="PLoS Genet.">
        <title>Genome Sequence and Transcriptome Analyses of Chrysochromulina tobin: Metabolic Tools for Enhanced Algal Fitness in the Prominent Order Prymnesiales (Haptophyceae).</title>
        <authorList>
            <person name="Hovde B.T."/>
            <person name="Deodato C.R."/>
            <person name="Hunsperger H.M."/>
            <person name="Ryken S.A."/>
            <person name="Yost W."/>
            <person name="Jha R.K."/>
            <person name="Patterson J."/>
            <person name="Monnat R.J. Jr."/>
            <person name="Barlow S.B."/>
            <person name="Starkenburg S.R."/>
            <person name="Cattolico R.A."/>
        </authorList>
    </citation>
    <scope>NUCLEOTIDE SEQUENCE</scope>
    <source>
        <strain evidence="10">CCMP291</strain>
    </source>
</reference>
<keyword evidence="10" id="KW-1185">Reference proteome</keyword>
<protein>
    <submittedName>
        <fullName evidence="9">Polycystic kidney disease 2-like 1 protein</fullName>
    </submittedName>
</protein>
<organism evidence="9 10">
    <name type="scientific">Chrysochromulina tobinii</name>
    <dbReference type="NCBI Taxonomy" id="1460289"/>
    <lineage>
        <taxon>Eukaryota</taxon>
        <taxon>Haptista</taxon>
        <taxon>Haptophyta</taxon>
        <taxon>Prymnesiophyceae</taxon>
        <taxon>Prymnesiales</taxon>
        <taxon>Chrysochromulinaceae</taxon>
        <taxon>Chrysochromulina</taxon>
    </lineage>
</organism>
<feature type="region of interest" description="Disordered" evidence="6">
    <location>
        <begin position="451"/>
        <end position="474"/>
    </location>
</feature>
<keyword evidence="5 7" id="KW-0472">Membrane</keyword>
<dbReference type="PANTHER" id="PTHR10877">
    <property type="entry name" value="POLYCYSTIN FAMILY MEMBER"/>
    <property type="match status" value="1"/>
</dbReference>
<keyword evidence="4 7" id="KW-1133">Transmembrane helix</keyword>
<name>A0A0M0JHQ6_9EUKA</name>
<evidence type="ECO:0000256" key="4">
    <source>
        <dbReference type="ARBA" id="ARBA00022989"/>
    </source>
</evidence>
<evidence type="ECO:0000256" key="3">
    <source>
        <dbReference type="ARBA" id="ARBA00022692"/>
    </source>
</evidence>